<dbReference type="Gene3D" id="2.30.110.10">
    <property type="entry name" value="Electron Transport, Fmn-binding Protein, Chain A"/>
    <property type="match status" value="1"/>
</dbReference>
<sequence length="172" mass="18484">MSAQPATPAGSTPAGSTPAAHVMKPGWFTVNVFNRAVAWMTRRGISVWGSRVLAVRGRKSGEWRRTPVNLLTVDGAQYLVAPRGHVQWTHNMRAAGGGQLHLGRHVEEFTAVEVADDDKPALLRAYLKRWKAEVGVFFGGVGPDSSAEELRAIAPKHPVFRITTTGPAAPAA</sequence>
<dbReference type="NCBIfam" id="TIGR00026">
    <property type="entry name" value="hi_GC_TIGR00026"/>
    <property type="match status" value="1"/>
</dbReference>
<dbReference type="EMBL" id="JBIRUI010000011">
    <property type="protein sequence ID" value="MFI1716611.1"/>
    <property type="molecule type" value="Genomic_DNA"/>
</dbReference>
<organism evidence="1 2">
    <name type="scientific">Streptomyces litmocidini</name>
    <dbReference type="NCBI Taxonomy" id="67318"/>
    <lineage>
        <taxon>Bacteria</taxon>
        <taxon>Bacillati</taxon>
        <taxon>Actinomycetota</taxon>
        <taxon>Actinomycetes</taxon>
        <taxon>Kitasatosporales</taxon>
        <taxon>Streptomycetaceae</taxon>
        <taxon>Streptomyces</taxon>
    </lineage>
</organism>
<proteinExistence type="predicted"/>
<gene>
    <name evidence="1" type="ORF">ACH407_23930</name>
</gene>
<dbReference type="InterPro" id="IPR012349">
    <property type="entry name" value="Split_barrel_FMN-bd"/>
</dbReference>
<accession>A0ABW7UAZ2</accession>
<name>A0ABW7UAZ2_9ACTN</name>
<dbReference type="RefSeq" id="WP_398710963.1">
    <property type="nucleotide sequence ID" value="NZ_JBIRUI010000011.1"/>
</dbReference>
<dbReference type="Pfam" id="PF04075">
    <property type="entry name" value="F420H2_quin_red"/>
    <property type="match status" value="1"/>
</dbReference>
<dbReference type="Proteomes" id="UP001611339">
    <property type="component" value="Unassembled WGS sequence"/>
</dbReference>
<protein>
    <submittedName>
        <fullName evidence="1">Nitroreductase family deazaflavin-dependent oxidoreductase</fullName>
    </submittedName>
</protein>
<evidence type="ECO:0000313" key="2">
    <source>
        <dbReference type="Proteomes" id="UP001611339"/>
    </source>
</evidence>
<keyword evidence="2" id="KW-1185">Reference proteome</keyword>
<reference evidence="1 2" key="1">
    <citation type="submission" date="2024-10" db="EMBL/GenBank/DDBJ databases">
        <title>The Natural Products Discovery Center: Release of the First 8490 Sequenced Strains for Exploring Actinobacteria Biosynthetic Diversity.</title>
        <authorList>
            <person name="Kalkreuter E."/>
            <person name="Kautsar S.A."/>
            <person name="Yang D."/>
            <person name="Bader C.D."/>
            <person name="Teijaro C.N."/>
            <person name="Fluegel L."/>
            <person name="Davis C.M."/>
            <person name="Simpson J.R."/>
            <person name="Lauterbach L."/>
            <person name="Steele A.D."/>
            <person name="Gui C."/>
            <person name="Meng S."/>
            <person name="Li G."/>
            <person name="Viehrig K."/>
            <person name="Ye F."/>
            <person name="Su P."/>
            <person name="Kiefer A.F."/>
            <person name="Nichols A."/>
            <person name="Cepeda A.J."/>
            <person name="Yan W."/>
            <person name="Fan B."/>
            <person name="Jiang Y."/>
            <person name="Adhikari A."/>
            <person name="Zheng C.-J."/>
            <person name="Schuster L."/>
            <person name="Cowan T.M."/>
            <person name="Smanski M.J."/>
            <person name="Chevrette M.G."/>
            <person name="De Carvalho L.P.S."/>
            <person name="Shen B."/>
        </authorList>
    </citation>
    <scope>NUCLEOTIDE SEQUENCE [LARGE SCALE GENOMIC DNA]</scope>
    <source>
        <strain evidence="1 2">NPDC020602</strain>
    </source>
</reference>
<comment type="caution">
    <text evidence="1">The sequence shown here is derived from an EMBL/GenBank/DDBJ whole genome shotgun (WGS) entry which is preliminary data.</text>
</comment>
<dbReference type="InterPro" id="IPR004378">
    <property type="entry name" value="F420H2_quin_Rdtase"/>
</dbReference>
<evidence type="ECO:0000313" key="1">
    <source>
        <dbReference type="EMBL" id="MFI1716611.1"/>
    </source>
</evidence>